<dbReference type="InterPro" id="IPR011127">
    <property type="entry name" value="Dala_Dala_lig_N"/>
</dbReference>
<dbReference type="SUPFAM" id="SSF56059">
    <property type="entry name" value="Glutathione synthetase ATP-binding domain-like"/>
    <property type="match status" value="1"/>
</dbReference>
<dbReference type="PANTHER" id="PTHR23132">
    <property type="entry name" value="D-ALANINE--D-ALANINE LIGASE"/>
    <property type="match status" value="1"/>
</dbReference>
<keyword evidence="12" id="KW-0133">Cell shape</keyword>
<dbReference type="Gene3D" id="3.30.470.20">
    <property type="entry name" value="ATP-grasp fold, B domain"/>
    <property type="match status" value="1"/>
</dbReference>
<dbReference type="HAMAP" id="MF_00047">
    <property type="entry name" value="Dala_Dala_lig"/>
    <property type="match status" value="1"/>
</dbReference>
<keyword evidence="13" id="KW-0573">Peptidoglycan synthesis</keyword>
<evidence type="ECO:0000256" key="2">
    <source>
        <dbReference type="ARBA" id="ARBA00001946"/>
    </source>
</evidence>
<dbReference type="SUPFAM" id="SSF52440">
    <property type="entry name" value="PreATP-grasp domain"/>
    <property type="match status" value="1"/>
</dbReference>
<keyword evidence="7 18" id="KW-0436">Ligase</keyword>
<evidence type="ECO:0000256" key="6">
    <source>
        <dbReference type="ARBA" id="ARBA00022490"/>
    </source>
</evidence>
<dbReference type="Gene3D" id="3.40.50.20">
    <property type="match status" value="1"/>
</dbReference>
<dbReference type="PANTHER" id="PTHR23132:SF25">
    <property type="entry name" value="D-ALANINE--D-ALANINE LIGASE A"/>
    <property type="match status" value="1"/>
</dbReference>
<proteinExistence type="inferred from homology"/>
<evidence type="ECO:0000313" key="18">
    <source>
        <dbReference type="EMBL" id="CUS50223.1"/>
    </source>
</evidence>
<dbReference type="InterPro" id="IPR000291">
    <property type="entry name" value="D-Ala_lig_Van_CS"/>
</dbReference>
<evidence type="ECO:0000256" key="8">
    <source>
        <dbReference type="ARBA" id="ARBA00022723"/>
    </source>
</evidence>
<dbReference type="GO" id="GO:0008360">
    <property type="term" value="P:regulation of cell shape"/>
    <property type="evidence" value="ECO:0007669"/>
    <property type="project" value="UniProtKB-KW"/>
</dbReference>
<dbReference type="GO" id="GO:0046872">
    <property type="term" value="F:metal ion binding"/>
    <property type="evidence" value="ECO:0007669"/>
    <property type="project" value="UniProtKB-KW"/>
</dbReference>
<keyword evidence="15" id="KW-0961">Cell wall biogenesis/degradation</keyword>
<dbReference type="EC" id="6.3.2.4" evidence="18"/>
<comment type="cofactor">
    <cofactor evidence="1">
        <name>Mn(2+)</name>
        <dbReference type="ChEBI" id="CHEBI:29035"/>
    </cofactor>
</comment>
<evidence type="ECO:0000256" key="5">
    <source>
        <dbReference type="ARBA" id="ARBA00010871"/>
    </source>
</evidence>
<feature type="domain" description="ATP-grasp" evidence="17">
    <location>
        <begin position="140"/>
        <end position="346"/>
    </location>
</feature>
<dbReference type="GO" id="GO:0005524">
    <property type="term" value="F:ATP binding"/>
    <property type="evidence" value="ECO:0007669"/>
    <property type="project" value="UniProtKB-KW"/>
</dbReference>
<evidence type="ECO:0000256" key="16">
    <source>
        <dbReference type="ARBA" id="ARBA00060592"/>
    </source>
</evidence>
<dbReference type="NCBIfam" id="NF002528">
    <property type="entry name" value="PRK01966.1-4"/>
    <property type="match status" value="1"/>
</dbReference>
<comment type="cofactor">
    <cofactor evidence="2">
        <name>Mg(2+)</name>
        <dbReference type="ChEBI" id="CHEBI:18420"/>
    </cofactor>
</comment>
<keyword evidence="14" id="KW-0464">Manganese</keyword>
<dbReference type="NCBIfam" id="NF002378">
    <property type="entry name" value="PRK01372.1"/>
    <property type="match status" value="1"/>
</dbReference>
<evidence type="ECO:0000256" key="4">
    <source>
        <dbReference type="ARBA" id="ARBA00004752"/>
    </source>
</evidence>
<sequence>MSKIRVLLLFGGRSAEHEVSVVSARSVYAAIDRERYDVVLAGIDQQGRWYFGGKDGESLSSSTVVPDEQVPARLSTTGPYLVSEDGDDLPDSEFDVVFPLLHGPYGEDGTVQGLLELAGLAYVGAGVAASAVGMDKVLARALFAASGLPQTQYSVIMRSDWRRAQVSVVERLEGKHDYPLFVKPANLGSSVGISKVHDRQGLQAGLELASHYDTKLIVERSVENARELECAVLGNEYPEASGVGEIIPGAEFYDYTTKYIDDRSELVVPAVLEKSETESIRELAIRTFKAIDCSGLARVDFFMRSDGSVLVNEINTMPGFTPISMYPKLWAAAGVAYGDLIDRLIQFGLERHLDRKDLQTTLS</sequence>
<dbReference type="AlphaFoldDB" id="A0A160TP81"/>
<keyword evidence="8" id="KW-0479">Metal-binding</keyword>
<evidence type="ECO:0000256" key="15">
    <source>
        <dbReference type="ARBA" id="ARBA00023316"/>
    </source>
</evidence>
<keyword evidence="10" id="KW-0067">ATP-binding</keyword>
<dbReference type="GO" id="GO:0071555">
    <property type="term" value="P:cell wall organization"/>
    <property type="evidence" value="ECO:0007669"/>
    <property type="project" value="UniProtKB-KW"/>
</dbReference>
<dbReference type="GO" id="GO:0008716">
    <property type="term" value="F:D-alanine-D-alanine ligase activity"/>
    <property type="evidence" value="ECO:0007669"/>
    <property type="project" value="UniProtKB-EC"/>
</dbReference>
<keyword evidence="9" id="KW-0547">Nucleotide-binding</keyword>
<name>A0A160TP81_9ZZZZ</name>
<evidence type="ECO:0000256" key="11">
    <source>
        <dbReference type="ARBA" id="ARBA00022842"/>
    </source>
</evidence>
<dbReference type="InterPro" id="IPR016185">
    <property type="entry name" value="PreATP-grasp_dom_sf"/>
</dbReference>
<evidence type="ECO:0000256" key="10">
    <source>
        <dbReference type="ARBA" id="ARBA00022840"/>
    </source>
</evidence>
<dbReference type="InterPro" id="IPR011761">
    <property type="entry name" value="ATP-grasp"/>
</dbReference>
<keyword evidence="6" id="KW-0963">Cytoplasm</keyword>
<dbReference type="FunFam" id="3.30.1490.20:FF:000007">
    <property type="entry name" value="D-alanine--D-alanine ligase"/>
    <property type="match status" value="1"/>
</dbReference>
<dbReference type="PIRSF" id="PIRSF039102">
    <property type="entry name" value="Ddl/VanB"/>
    <property type="match status" value="1"/>
</dbReference>
<evidence type="ECO:0000256" key="3">
    <source>
        <dbReference type="ARBA" id="ARBA00004496"/>
    </source>
</evidence>
<dbReference type="Gene3D" id="3.30.1490.20">
    <property type="entry name" value="ATP-grasp fold, A domain"/>
    <property type="match status" value="1"/>
</dbReference>
<dbReference type="Pfam" id="PF07478">
    <property type="entry name" value="Dala_Dala_lig_C"/>
    <property type="match status" value="1"/>
</dbReference>
<comment type="pathway">
    <text evidence="4">Cell wall biogenesis; peptidoglycan biosynthesis.</text>
</comment>
<evidence type="ECO:0000256" key="13">
    <source>
        <dbReference type="ARBA" id="ARBA00022984"/>
    </source>
</evidence>
<evidence type="ECO:0000256" key="14">
    <source>
        <dbReference type="ARBA" id="ARBA00023211"/>
    </source>
</evidence>
<evidence type="ECO:0000256" key="9">
    <source>
        <dbReference type="ARBA" id="ARBA00022741"/>
    </source>
</evidence>
<dbReference type="GO" id="GO:0009252">
    <property type="term" value="P:peptidoglycan biosynthetic process"/>
    <property type="evidence" value="ECO:0007669"/>
    <property type="project" value="UniProtKB-KW"/>
</dbReference>
<dbReference type="InterPro" id="IPR011095">
    <property type="entry name" value="Dala_Dala_lig_C"/>
</dbReference>
<dbReference type="GO" id="GO:0005829">
    <property type="term" value="C:cytosol"/>
    <property type="evidence" value="ECO:0007669"/>
    <property type="project" value="TreeGrafter"/>
</dbReference>
<dbReference type="NCBIfam" id="TIGR01205">
    <property type="entry name" value="D_ala_D_alaTIGR"/>
    <property type="match status" value="1"/>
</dbReference>
<dbReference type="Pfam" id="PF01820">
    <property type="entry name" value="Dala_Dala_lig_N"/>
    <property type="match status" value="1"/>
</dbReference>
<keyword evidence="11" id="KW-0460">Magnesium</keyword>
<organism evidence="18">
    <name type="scientific">hydrothermal vent metagenome</name>
    <dbReference type="NCBI Taxonomy" id="652676"/>
    <lineage>
        <taxon>unclassified sequences</taxon>
        <taxon>metagenomes</taxon>
        <taxon>ecological metagenomes</taxon>
    </lineage>
</organism>
<comment type="subcellular location">
    <subcellularLocation>
        <location evidence="3">Cytoplasm</location>
    </subcellularLocation>
</comment>
<dbReference type="InterPro" id="IPR013815">
    <property type="entry name" value="ATP_grasp_subdomain_1"/>
</dbReference>
<evidence type="ECO:0000256" key="7">
    <source>
        <dbReference type="ARBA" id="ARBA00022598"/>
    </source>
</evidence>
<reference evidence="18" key="1">
    <citation type="submission" date="2015-10" db="EMBL/GenBank/DDBJ databases">
        <authorList>
            <person name="Gilbert D.G."/>
        </authorList>
    </citation>
    <scope>NUCLEOTIDE SEQUENCE</scope>
</reference>
<evidence type="ECO:0000256" key="12">
    <source>
        <dbReference type="ARBA" id="ARBA00022960"/>
    </source>
</evidence>
<accession>A0A160TP81</accession>
<gene>
    <name evidence="18" type="ORF">MGWOODY_XGa1675</name>
</gene>
<dbReference type="EMBL" id="CZRL01000013">
    <property type="protein sequence ID" value="CUS50223.1"/>
    <property type="molecule type" value="Genomic_DNA"/>
</dbReference>
<comment type="similarity">
    <text evidence="5">Belongs to the D-alanine--D-alanine ligase family.</text>
</comment>
<evidence type="ECO:0000259" key="17">
    <source>
        <dbReference type="PROSITE" id="PS50975"/>
    </source>
</evidence>
<comment type="pathway">
    <text evidence="16">Glycan biosynthesis.</text>
</comment>
<dbReference type="PROSITE" id="PS00843">
    <property type="entry name" value="DALA_DALA_LIGASE_1"/>
    <property type="match status" value="1"/>
</dbReference>
<dbReference type="InterPro" id="IPR005905">
    <property type="entry name" value="D_ala_D_ala"/>
</dbReference>
<evidence type="ECO:0000256" key="1">
    <source>
        <dbReference type="ARBA" id="ARBA00001936"/>
    </source>
</evidence>
<dbReference type="FunFam" id="3.30.470.20:FF:000008">
    <property type="entry name" value="D-alanine--D-alanine ligase"/>
    <property type="match status" value="1"/>
</dbReference>
<dbReference type="PROSITE" id="PS00844">
    <property type="entry name" value="DALA_DALA_LIGASE_2"/>
    <property type="match status" value="1"/>
</dbReference>
<protein>
    <submittedName>
        <fullName evidence="18">D-alanine--D-alanine ligase</fullName>
        <ecNumber evidence="18">6.3.2.4</ecNumber>
    </submittedName>
</protein>
<dbReference type="PROSITE" id="PS50975">
    <property type="entry name" value="ATP_GRASP"/>
    <property type="match status" value="1"/>
</dbReference>